<dbReference type="Proteomes" id="UP000001027">
    <property type="component" value="Chromosome"/>
</dbReference>
<evidence type="ECO:0000256" key="2">
    <source>
        <dbReference type="SAM" id="Coils"/>
    </source>
</evidence>
<dbReference type="KEGG" id="bbr:BB1695"/>
<dbReference type="eggNOG" id="COG4653">
    <property type="taxonomic scope" value="Bacteria"/>
</dbReference>
<dbReference type="Gene3D" id="3.30.2320.10">
    <property type="entry name" value="hypothetical protein PF0899 domain"/>
    <property type="match status" value="1"/>
</dbReference>
<feature type="coiled-coil region" evidence="2">
    <location>
        <begin position="1"/>
        <end position="39"/>
    </location>
</feature>
<evidence type="ECO:0000313" key="4">
    <source>
        <dbReference type="EMBL" id="CAE32192.1"/>
    </source>
</evidence>
<comment type="subcellular location">
    <subcellularLocation>
        <location evidence="1">Virion</location>
    </subcellularLocation>
</comment>
<dbReference type="InterPro" id="IPR054612">
    <property type="entry name" value="Phage_capsid-like_C"/>
</dbReference>
<dbReference type="Pfam" id="PF05065">
    <property type="entry name" value="Phage_capsid"/>
    <property type="match status" value="1"/>
</dbReference>
<dbReference type="SUPFAM" id="SSF56563">
    <property type="entry name" value="Major capsid protein gp5"/>
    <property type="match status" value="1"/>
</dbReference>
<protein>
    <submittedName>
        <fullName evidence="4">Major head protein</fullName>
    </submittedName>
</protein>
<evidence type="ECO:0000313" key="5">
    <source>
        <dbReference type="Proteomes" id="UP000001027"/>
    </source>
</evidence>
<evidence type="ECO:0000259" key="3">
    <source>
        <dbReference type="Pfam" id="PF05065"/>
    </source>
</evidence>
<dbReference type="RefSeq" id="WP_010926255.1">
    <property type="nucleotide sequence ID" value="NC_002927.3"/>
</dbReference>
<dbReference type="InterPro" id="IPR024455">
    <property type="entry name" value="Phage_capsid"/>
</dbReference>
<accession>A0A0H3LTK4</accession>
<sequence>MSQIDNDIKAINDSLKQVNDQLKTHAEDADKKLRAHQQISEDSKKQVDDLLLKQGELQADLRAAMQVIAKLEQGGGSPAKAKSIGQVVAESDELKKFNPSMQGSFTVKAAITREDDSAGSLIQPTRVPGIVATPNQRLFVRDLLTWGPTDSSDVEFVRETLFTNNANVVAENPTDPKPESDIKFELDSEKVATIAHWIRASKQVLRNARQLQTYINGRLMYGLDLKEELQILKGSGVGLNMNGILTQAIAYANPGVVVQGETRLDRLRIAMLQVTLAEYEADGLVLNPIDWTSIELTKTDDKQYLFATPRGLAVPGLWGRPVVATQAMDLNNFLTGAFKLGAQGWDGEEANITVSNQDRDNFVKNMVTILCEKQSTVTVFRPQAFVKGTFTGLDAGTGG</sequence>
<proteinExistence type="predicted"/>
<reference evidence="4 5" key="1">
    <citation type="journal article" date="2003" name="Nat. Genet.">
        <title>Comparative analysis of the genome sequences of Bordetella pertussis, Bordetella parapertussis and Bordetella bronchiseptica.</title>
        <authorList>
            <person name="Parkhill J."/>
            <person name="Sebaihia M."/>
            <person name="Preston A."/>
            <person name="Murphy L.D."/>
            <person name="Thomson N.R."/>
            <person name="Harris D.E."/>
            <person name="Holden M.T.G."/>
            <person name="Churcher C.M."/>
            <person name="Bentley S.D."/>
            <person name="Mungall K.L."/>
            <person name="Cerdeno-Tarraga A.-M."/>
            <person name="Temple L."/>
            <person name="James K.D."/>
            <person name="Harris B."/>
            <person name="Quail M.A."/>
            <person name="Achtman M."/>
            <person name="Atkin R."/>
            <person name="Baker S."/>
            <person name="Basham D."/>
            <person name="Bason N."/>
            <person name="Cherevach I."/>
            <person name="Chillingworth T."/>
            <person name="Collins M."/>
            <person name="Cronin A."/>
            <person name="Davis P."/>
            <person name="Doggett J."/>
            <person name="Feltwell T."/>
            <person name="Goble A."/>
            <person name="Hamlin N."/>
            <person name="Hauser H."/>
            <person name="Holroyd S."/>
            <person name="Jagels K."/>
            <person name="Leather S."/>
            <person name="Moule S."/>
            <person name="Norberczak H."/>
            <person name="O'Neil S."/>
            <person name="Ormond D."/>
            <person name="Price C."/>
            <person name="Rabbinowitsch E."/>
            <person name="Rutter S."/>
            <person name="Sanders M."/>
            <person name="Saunders D."/>
            <person name="Seeger K."/>
            <person name="Sharp S."/>
            <person name="Simmonds M."/>
            <person name="Skelton J."/>
            <person name="Squares R."/>
            <person name="Squares S."/>
            <person name="Stevens K."/>
            <person name="Unwin L."/>
            <person name="Whitehead S."/>
            <person name="Barrell B.G."/>
            <person name="Maskell D.J."/>
        </authorList>
    </citation>
    <scope>NUCLEOTIDE SEQUENCE [LARGE SCALE GENOMIC DNA]</scope>
    <source>
        <strain evidence="4 5">ATCC BAA-588 / NCTC 13252 / RB50</strain>
    </source>
</reference>
<dbReference type="AlphaFoldDB" id="A0A0H3LTK4"/>
<evidence type="ECO:0000256" key="1">
    <source>
        <dbReference type="ARBA" id="ARBA00004328"/>
    </source>
</evidence>
<dbReference type="HOGENOM" id="CLU_051005_0_0_4"/>
<name>A0A0H3LTK4_BORBR</name>
<dbReference type="NCBIfam" id="TIGR01554">
    <property type="entry name" value="major_cap_HK97"/>
    <property type="match status" value="1"/>
</dbReference>
<dbReference type="EMBL" id="BX640442">
    <property type="protein sequence ID" value="CAE32192.1"/>
    <property type="molecule type" value="Genomic_DNA"/>
</dbReference>
<feature type="domain" description="Phage capsid-like C-terminal" evidence="3">
    <location>
        <begin position="119"/>
        <end position="390"/>
    </location>
</feature>
<keyword evidence="2" id="KW-0175">Coiled coil</keyword>
<dbReference type="Gene3D" id="3.30.2400.10">
    <property type="entry name" value="Major capsid protein gp5"/>
    <property type="match status" value="1"/>
</dbReference>
<gene>
    <name evidence="4" type="ordered locus">BB1695</name>
</gene>
<organism evidence="4 5">
    <name type="scientific">Bordetella bronchiseptica (strain ATCC BAA-588 / NCTC 13252 / RB50)</name>
    <name type="common">Alcaligenes bronchisepticus</name>
    <dbReference type="NCBI Taxonomy" id="257310"/>
    <lineage>
        <taxon>Bacteria</taxon>
        <taxon>Pseudomonadati</taxon>
        <taxon>Pseudomonadota</taxon>
        <taxon>Betaproteobacteria</taxon>
        <taxon>Burkholderiales</taxon>
        <taxon>Alcaligenaceae</taxon>
        <taxon>Bordetella</taxon>
    </lineage>
</organism>